<feature type="domain" description="Cyclic nucleotide-binding" evidence="3">
    <location>
        <begin position="13"/>
        <end position="127"/>
    </location>
</feature>
<evidence type="ECO:0000256" key="2">
    <source>
        <dbReference type="PROSITE-ProRule" id="PRU00703"/>
    </source>
</evidence>
<keyword evidence="6" id="KW-1185">Reference proteome</keyword>
<dbReference type="InterPro" id="IPR000644">
    <property type="entry name" value="CBS_dom"/>
</dbReference>
<dbReference type="SUPFAM" id="SSF51206">
    <property type="entry name" value="cAMP-binding domain-like"/>
    <property type="match status" value="1"/>
</dbReference>
<feature type="domain" description="CBS" evidence="4">
    <location>
        <begin position="216"/>
        <end position="273"/>
    </location>
</feature>
<evidence type="ECO:0000259" key="3">
    <source>
        <dbReference type="PROSITE" id="PS50042"/>
    </source>
</evidence>
<gene>
    <name evidence="5" type="ORF">AAX28_01155</name>
</gene>
<organism evidence="5 6">
    <name type="scientific">Arcobacter porcinus</name>
    <dbReference type="NCBI Taxonomy" id="1935204"/>
    <lineage>
        <taxon>Bacteria</taxon>
        <taxon>Pseudomonadati</taxon>
        <taxon>Campylobacterota</taxon>
        <taxon>Epsilonproteobacteria</taxon>
        <taxon>Campylobacterales</taxon>
        <taxon>Arcobacteraceae</taxon>
        <taxon>Arcobacter</taxon>
    </lineage>
</organism>
<sequence>MQEQKKFISSIHPFGNLTSYELDDLVNSLDVIYFKANSIIQESSSSPSYLYFILKGLVQEKNEDEVTSVYTKGEIFDSVSLIKNFSKNSFVAVEETICYALKKEIFMQTLSLNAELENYFFQSISDKLNNNLLHEKNKDMANIMIAKVKDAKIHKAVITDTNKTIFEAATIIKEEKIPTLLLKDEDGELYIVTDSDFRQKVILNRMDYDDLVVKIASKGLIYINEDDFLFDAQLQMAKYGLKRVVVENDKKEIVGILDQISLSSFFATNTFAVSNQIINANTLEELKEASHNFIKIIKSLNAKGVKIEFISKLINQLNKKLLDKLYKLLAPKELLGKSCLLVMGSEGRAEQILRTDQDNALIVSNDCTISEEDLRTFTHNFTETLVDFGFPRCEGNIMVSNPYWCRKSDDFKDLIFSWINEPSGDNFMNIAIFYDALCVSGDINMIKDLKEYMFKISSHSQSFYTNFAKIISSFDVPLGFFDGFIFNSKDEKHKKEIDIKRGGIFILVQGVRSLSIQNRVLNTNTIKRIQALNKLNVFDDENAKELITAFNFLNNLRLKISLIKLDKNEKIDNFVNPNTLNNMEKDLLKDSFKIVNKLKKRLEHHFKLNYV</sequence>
<dbReference type="InterPro" id="IPR005105">
    <property type="entry name" value="GlnD_Uridyltrans_N"/>
</dbReference>
<dbReference type="Pfam" id="PF10335">
    <property type="entry name" value="DUF294_C"/>
    <property type="match status" value="1"/>
</dbReference>
<dbReference type="Pfam" id="PF00027">
    <property type="entry name" value="cNMP_binding"/>
    <property type="match status" value="1"/>
</dbReference>
<keyword evidence="1 2" id="KW-0129">CBS domain</keyword>
<dbReference type="InterPro" id="IPR051257">
    <property type="entry name" value="Diverse_CBS-Domain"/>
</dbReference>
<dbReference type="InterPro" id="IPR018821">
    <property type="entry name" value="DUF294_put_nucleoTrafse_sb-bd"/>
</dbReference>
<evidence type="ECO:0000313" key="6">
    <source>
        <dbReference type="Proteomes" id="UP000093159"/>
    </source>
</evidence>
<dbReference type="RefSeq" id="WP_191981222.1">
    <property type="nucleotide sequence ID" value="NZ_JANJGF010000001.1"/>
</dbReference>
<dbReference type="SMART" id="SM00116">
    <property type="entry name" value="CBS"/>
    <property type="match status" value="2"/>
</dbReference>
<dbReference type="SMART" id="SM00100">
    <property type="entry name" value="cNMP"/>
    <property type="match status" value="1"/>
</dbReference>
<dbReference type="PROSITE" id="PS51371">
    <property type="entry name" value="CBS"/>
    <property type="match status" value="1"/>
</dbReference>
<dbReference type="PANTHER" id="PTHR43080">
    <property type="entry name" value="CBS DOMAIN-CONTAINING PROTEIN CBSX3, MITOCHONDRIAL"/>
    <property type="match status" value="1"/>
</dbReference>
<comment type="caution">
    <text evidence="5">The sequence shown here is derived from an EMBL/GenBank/DDBJ whole genome shotgun (WGS) entry which is preliminary data.</text>
</comment>
<dbReference type="CDD" id="cd00038">
    <property type="entry name" value="CAP_ED"/>
    <property type="match status" value="1"/>
</dbReference>
<evidence type="ECO:0000259" key="4">
    <source>
        <dbReference type="PROSITE" id="PS51371"/>
    </source>
</evidence>
<dbReference type="InterPro" id="IPR046342">
    <property type="entry name" value="CBS_dom_sf"/>
</dbReference>
<accession>A0ABX2YJZ6</accession>
<dbReference type="InterPro" id="IPR000595">
    <property type="entry name" value="cNMP-bd_dom"/>
</dbReference>
<dbReference type="InterPro" id="IPR018490">
    <property type="entry name" value="cNMP-bd_dom_sf"/>
</dbReference>
<reference evidence="5 6" key="1">
    <citation type="submission" date="2015-05" db="EMBL/GenBank/DDBJ databases">
        <authorList>
            <person name="Rovetto F."/>
            <person name="Cocolin L."/>
            <person name="Illeghems K."/>
            <person name="Van Nieuwerburgh F."/>
            <person name="Houf K."/>
        </authorList>
    </citation>
    <scope>NUCLEOTIDE SEQUENCE [LARGE SCALE GENOMIC DNA]</scope>
    <source>
        <strain evidence="5 6">117434</strain>
    </source>
</reference>
<proteinExistence type="predicted"/>
<dbReference type="Gene3D" id="2.60.120.10">
    <property type="entry name" value="Jelly Rolls"/>
    <property type="match status" value="1"/>
</dbReference>
<protein>
    <submittedName>
        <fullName evidence="5">Nucleotidyltransferase substrate binding domain protein</fullName>
    </submittedName>
</protein>
<dbReference type="PANTHER" id="PTHR43080:SF2">
    <property type="entry name" value="CBS DOMAIN-CONTAINING PROTEIN"/>
    <property type="match status" value="1"/>
</dbReference>
<dbReference type="CDD" id="cd05401">
    <property type="entry name" value="NT_GlnE_GlnD_like"/>
    <property type="match status" value="1"/>
</dbReference>
<evidence type="ECO:0000256" key="1">
    <source>
        <dbReference type="ARBA" id="ARBA00023122"/>
    </source>
</evidence>
<dbReference type="Proteomes" id="UP000093159">
    <property type="component" value="Unassembled WGS sequence"/>
</dbReference>
<name>A0ABX2YJZ6_9BACT</name>
<dbReference type="SUPFAM" id="SSF54631">
    <property type="entry name" value="CBS-domain pair"/>
    <property type="match status" value="1"/>
</dbReference>
<dbReference type="PROSITE" id="PS50042">
    <property type="entry name" value="CNMP_BINDING_3"/>
    <property type="match status" value="1"/>
</dbReference>
<dbReference type="InterPro" id="IPR014710">
    <property type="entry name" value="RmlC-like_jellyroll"/>
</dbReference>
<dbReference type="EMBL" id="LDIR01000001">
    <property type="protein sequence ID" value="OCL93612.1"/>
    <property type="molecule type" value="Genomic_DNA"/>
</dbReference>
<dbReference type="Pfam" id="PF03445">
    <property type="entry name" value="DUF294"/>
    <property type="match status" value="1"/>
</dbReference>
<dbReference type="Pfam" id="PF00571">
    <property type="entry name" value="CBS"/>
    <property type="match status" value="1"/>
</dbReference>
<dbReference type="Gene3D" id="3.10.580.10">
    <property type="entry name" value="CBS-domain"/>
    <property type="match status" value="1"/>
</dbReference>
<evidence type="ECO:0000313" key="5">
    <source>
        <dbReference type="EMBL" id="OCL93612.1"/>
    </source>
</evidence>